<dbReference type="PANTHER" id="PTHR30482:SF10">
    <property type="entry name" value="HIGH-AFFINITY BRANCHED-CHAIN AMINO ACID TRANSPORT PROTEIN BRAE"/>
    <property type="match status" value="1"/>
</dbReference>
<feature type="transmembrane region" description="Helical" evidence="7">
    <location>
        <begin position="110"/>
        <end position="133"/>
    </location>
</feature>
<evidence type="ECO:0000256" key="4">
    <source>
        <dbReference type="ARBA" id="ARBA00022989"/>
    </source>
</evidence>
<feature type="transmembrane region" description="Helical" evidence="7">
    <location>
        <begin position="145"/>
        <end position="171"/>
    </location>
</feature>
<protein>
    <submittedName>
        <fullName evidence="8">Branched-chain amino acid ABC transporter permease</fullName>
    </submittedName>
</protein>
<dbReference type="InterPro" id="IPR043428">
    <property type="entry name" value="LivM-like"/>
</dbReference>
<evidence type="ECO:0000256" key="5">
    <source>
        <dbReference type="ARBA" id="ARBA00023136"/>
    </source>
</evidence>
<evidence type="ECO:0000256" key="1">
    <source>
        <dbReference type="ARBA" id="ARBA00004651"/>
    </source>
</evidence>
<feature type="transmembrane region" description="Helical" evidence="7">
    <location>
        <begin position="47"/>
        <end position="77"/>
    </location>
</feature>
<evidence type="ECO:0000256" key="2">
    <source>
        <dbReference type="ARBA" id="ARBA00022475"/>
    </source>
</evidence>
<feature type="transmembrane region" description="Helical" evidence="7">
    <location>
        <begin position="258"/>
        <end position="284"/>
    </location>
</feature>
<dbReference type="EMBL" id="JAEKJA010000023">
    <property type="protein sequence ID" value="MBJ3778069.1"/>
    <property type="molecule type" value="Genomic_DNA"/>
</dbReference>
<dbReference type="Proteomes" id="UP000609531">
    <property type="component" value="Unassembled WGS sequence"/>
</dbReference>
<evidence type="ECO:0000256" key="7">
    <source>
        <dbReference type="SAM" id="Phobius"/>
    </source>
</evidence>
<feature type="transmembrane region" description="Helical" evidence="7">
    <location>
        <begin position="225"/>
        <end position="246"/>
    </location>
</feature>
<evidence type="ECO:0000313" key="9">
    <source>
        <dbReference type="Proteomes" id="UP000609531"/>
    </source>
</evidence>
<dbReference type="AlphaFoldDB" id="A0A934IJY8"/>
<dbReference type="GO" id="GO:0015658">
    <property type="term" value="F:branched-chain amino acid transmembrane transporter activity"/>
    <property type="evidence" value="ECO:0007669"/>
    <property type="project" value="InterPro"/>
</dbReference>
<proteinExistence type="predicted"/>
<feature type="transmembrane region" description="Helical" evidence="7">
    <location>
        <begin position="12"/>
        <end position="35"/>
    </location>
</feature>
<evidence type="ECO:0000313" key="8">
    <source>
        <dbReference type="EMBL" id="MBJ3778069.1"/>
    </source>
</evidence>
<dbReference type="RefSeq" id="WP_198883973.1">
    <property type="nucleotide sequence ID" value="NZ_JAEKJA010000023.1"/>
</dbReference>
<keyword evidence="4 7" id="KW-1133">Transmembrane helix</keyword>
<dbReference type="Pfam" id="PF02653">
    <property type="entry name" value="BPD_transp_2"/>
    <property type="match status" value="1"/>
</dbReference>
<keyword evidence="3 7" id="KW-0812">Transmembrane</keyword>
<organism evidence="8 9">
    <name type="scientific">Acuticoccus mangrovi</name>
    <dbReference type="NCBI Taxonomy" id="2796142"/>
    <lineage>
        <taxon>Bacteria</taxon>
        <taxon>Pseudomonadati</taxon>
        <taxon>Pseudomonadota</taxon>
        <taxon>Alphaproteobacteria</taxon>
        <taxon>Hyphomicrobiales</taxon>
        <taxon>Amorphaceae</taxon>
        <taxon>Acuticoccus</taxon>
    </lineage>
</organism>
<comment type="caution">
    <text evidence="8">The sequence shown here is derived from an EMBL/GenBank/DDBJ whole genome shotgun (WGS) entry which is preliminary data.</text>
</comment>
<dbReference type="CDD" id="cd06581">
    <property type="entry name" value="TM_PBP1_LivM_like"/>
    <property type="match status" value="1"/>
</dbReference>
<evidence type="ECO:0000256" key="6">
    <source>
        <dbReference type="SAM" id="MobiDB-lite"/>
    </source>
</evidence>
<evidence type="ECO:0000256" key="3">
    <source>
        <dbReference type="ARBA" id="ARBA00022692"/>
    </source>
</evidence>
<sequence length="366" mass="39029">MRRATVSPAAFLVRHSTVFILVVLMAAMAVVTVAVGDKTLVRTVAEIYIRTVIVVALYIFIGNSGVISFGSIAFVMIGAYASAWQTCCKALKPMSMVGLPDFLRLHTYPVFFASITSAILAALVAFVVGIPILRLSGIPSSIATFALLAIVFVIYSNWNSVTLGLLSVVGLPLYVDIWVALGWAVVVIVVAYIYQSSRYGLLLRATREDEVAAEAGGINIARQRLIAWVISGFFLGVAGVLYGHFVGVISVKMFYLDLTFISLAMLVVGGMRSLTGAVVGVVVLSTITELLRRAESGFHVASLHIQAPVGSQEVSLGIIMLLLLIFRPNGLTNGREIAWPRALTRSARSGGGNADPSPDTAEQHAG</sequence>
<feature type="transmembrane region" description="Helical" evidence="7">
    <location>
        <begin position="177"/>
        <end position="194"/>
    </location>
</feature>
<keyword evidence="5 7" id="KW-0472">Membrane</keyword>
<gene>
    <name evidence="8" type="ORF">JCR33_20380</name>
</gene>
<keyword evidence="2" id="KW-1003">Cell membrane</keyword>
<feature type="region of interest" description="Disordered" evidence="6">
    <location>
        <begin position="347"/>
        <end position="366"/>
    </location>
</feature>
<dbReference type="InterPro" id="IPR001851">
    <property type="entry name" value="ABC_transp_permease"/>
</dbReference>
<name>A0A934IJY8_9HYPH</name>
<accession>A0A934IJY8</accession>
<dbReference type="PANTHER" id="PTHR30482">
    <property type="entry name" value="HIGH-AFFINITY BRANCHED-CHAIN AMINO ACID TRANSPORT SYSTEM PERMEASE"/>
    <property type="match status" value="1"/>
</dbReference>
<reference evidence="8" key="1">
    <citation type="submission" date="2020-12" db="EMBL/GenBank/DDBJ databases">
        <title>Bacterial taxonomy.</title>
        <authorList>
            <person name="Pan X."/>
        </authorList>
    </citation>
    <scope>NUCLEOTIDE SEQUENCE</scope>
    <source>
        <strain evidence="8">B2012</strain>
    </source>
</reference>
<dbReference type="GO" id="GO:0005886">
    <property type="term" value="C:plasma membrane"/>
    <property type="evidence" value="ECO:0007669"/>
    <property type="project" value="UniProtKB-SubCell"/>
</dbReference>
<keyword evidence="9" id="KW-1185">Reference proteome</keyword>
<comment type="subcellular location">
    <subcellularLocation>
        <location evidence="1">Cell membrane</location>
        <topology evidence="1">Multi-pass membrane protein</topology>
    </subcellularLocation>
</comment>